<evidence type="ECO:0000256" key="8">
    <source>
        <dbReference type="ARBA" id="ARBA00039266"/>
    </source>
</evidence>
<dbReference type="GO" id="GO:0005524">
    <property type="term" value="F:ATP binding"/>
    <property type="evidence" value="ECO:0007669"/>
    <property type="project" value="UniProtKB-UniRule"/>
</dbReference>
<dbReference type="Proteomes" id="UP000605846">
    <property type="component" value="Unassembled WGS sequence"/>
</dbReference>
<comment type="catalytic activity">
    <reaction evidence="9">
        <text>L-threonyl-[protein] + ATP = O-phospho-L-threonyl-[protein] + ADP + H(+)</text>
        <dbReference type="Rhea" id="RHEA:46608"/>
        <dbReference type="Rhea" id="RHEA-COMP:11060"/>
        <dbReference type="Rhea" id="RHEA-COMP:11605"/>
        <dbReference type="ChEBI" id="CHEBI:15378"/>
        <dbReference type="ChEBI" id="CHEBI:30013"/>
        <dbReference type="ChEBI" id="CHEBI:30616"/>
        <dbReference type="ChEBI" id="CHEBI:61977"/>
        <dbReference type="ChEBI" id="CHEBI:456216"/>
        <dbReference type="EC" id="2.7.11.22"/>
    </reaction>
</comment>
<evidence type="ECO:0000256" key="12">
    <source>
        <dbReference type="RuleBase" id="RU000304"/>
    </source>
</evidence>
<organism evidence="15 16">
    <name type="scientific">Apophysomyces ossiformis</name>
    <dbReference type="NCBI Taxonomy" id="679940"/>
    <lineage>
        <taxon>Eukaryota</taxon>
        <taxon>Fungi</taxon>
        <taxon>Fungi incertae sedis</taxon>
        <taxon>Mucoromycota</taxon>
        <taxon>Mucoromycotina</taxon>
        <taxon>Mucoromycetes</taxon>
        <taxon>Mucorales</taxon>
        <taxon>Mucorineae</taxon>
        <taxon>Mucoraceae</taxon>
        <taxon>Apophysomyces</taxon>
    </lineage>
</organism>
<evidence type="ECO:0000256" key="2">
    <source>
        <dbReference type="ARBA" id="ARBA00012425"/>
    </source>
</evidence>
<keyword evidence="4" id="KW-0808">Transferase</keyword>
<feature type="binding site" evidence="11">
    <location>
        <position position="63"/>
    </location>
    <ligand>
        <name>ATP</name>
        <dbReference type="ChEBI" id="CHEBI:30616"/>
    </ligand>
</feature>
<evidence type="ECO:0000256" key="6">
    <source>
        <dbReference type="ARBA" id="ARBA00022777"/>
    </source>
</evidence>
<dbReference type="EMBL" id="JABAYA010000073">
    <property type="protein sequence ID" value="KAF7726711.1"/>
    <property type="molecule type" value="Genomic_DNA"/>
</dbReference>
<evidence type="ECO:0000313" key="15">
    <source>
        <dbReference type="EMBL" id="KAF7726711.1"/>
    </source>
</evidence>
<dbReference type="InterPro" id="IPR011009">
    <property type="entry name" value="Kinase-like_dom_sf"/>
</dbReference>
<dbReference type="InterPro" id="IPR000719">
    <property type="entry name" value="Prot_kinase_dom"/>
</dbReference>
<dbReference type="AlphaFoldDB" id="A0A8H7BQI0"/>
<dbReference type="GO" id="GO:0007165">
    <property type="term" value="P:signal transduction"/>
    <property type="evidence" value="ECO:0007669"/>
    <property type="project" value="TreeGrafter"/>
</dbReference>
<dbReference type="Gene3D" id="1.10.510.10">
    <property type="entry name" value="Transferase(Phosphotransferase) domain 1"/>
    <property type="match status" value="1"/>
</dbReference>
<dbReference type="PANTHER" id="PTHR24056">
    <property type="entry name" value="CELL DIVISION PROTEIN KINASE"/>
    <property type="match status" value="1"/>
</dbReference>
<feature type="domain" description="Protein kinase" evidence="14">
    <location>
        <begin position="34"/>
        <end position="321"/>
    </location>
</feature>
<dbReference type="SUPFAM" id="SSF56112">
    <property type="entry name" value="Protein kinase-like (PK-like)"/>
    <property type="match status" value="1"/>
</dbReference>
<keyword evidence="5 11" id="KW-0547">Nucleotide-binding</keyword>
<dbReference type="OrthoDB" id="1732493at2759"/>
<evidence type="ECO:0000256" key="5">
    <source>
        <dbReference type="ARBA" id="ARBA00022741"/>
    </source>
</evidence>
<evidence type="ECO:0000256" key="10">
    <source>
        <dbReference type="ARBA" id="ARBA00048367"/>
    </source>
</evidence>
<dbReference type="FunFam" id="3.30.200.20:FF:000375">
    <property type="entry name" value="Cell division related protein kinase 2"/>
    <property type="match status" value="1"/>
</dbReference>
<reference evidence="15" key="1">
    <citation type="submission" date="2020-01" db="EMBL/GenBank/DDBJ databases">
        <title>Genome Sequencing of Three Apophysomyces-Like Fungal Strains Confirms a Novel Fungal Genus in the Mucoromycota with divergent Burkholderia-like Endosymbiotic Bacteria.</title>
        <authorList>
            <person name="Stajich J.E."/>
            <person name="Macias A.M."/>
            <person name="Carter-House D."/>
            <person name="Lovett B."/>
            <person name="Kasson L.R."/>
            <person name="Berry K."/>
            <person name="Grigoriev I."/>
            <person name="Chang Y."/>
            <person name="Spatafora J."/>
            <person name="Kasson M.T."/>
        </authorList>
    </citation>
    <scope>NUCLEOTIDE SEQUENCE</scope>
    <source>
        <strain evidence="15">NRRL A-21654</strain>
    </source>
</reference>
<proteinExistence type="inferred from homology"/>
<evidence type="ECO:0000256" key="1">
    <source>
        <dbReference type="ARBA" id="ARBA00006485"/>
    </source>
</evidence>
<dbReference type="PROSITE" id="PS50011">
    <property type="entry name" value="PROTEIN_KINASE_DOM"/>
    <property type="match status" value="1"/>
</dbReference>
<dbReference type="PROSITE" id="PS00108">
    <property type="entry name" value="PROTEIN_KINASE_ST"/>
    <property type="match status" value="1"/>
</dbReference>
<evidence type="ECO:0000259" key="14">
    <source>
        <dbReference type="PROSITE" id="PS50011"/>
    </source>
</evidence>
<comment type="caution">
    <text evidence="15">The sequence shown here is derived from an EMBL/GenBank/DDBJ whole genome shotgun (WGS) entry which is preliminary data.</text>
</comment>
<keyword evidence="3 12" id="KW-0723">Serine/threonine-protein kinase</keyword>
<dbReference type="PROSITE" id="PS00107">
    <property type="entry name" value="PROTEIN_KINASE_ATP"/>
    <property type="match status" value="1"/>
</dbReference>
<name>A0A8H7BQI0_9FUNG</name>
<dbReference type="GO" id="GO:0005737">
    <property type="term" value="C:cytoplasm"/>
    <property type="evidence" value="ECO:0007669"/>
    <property type="project" value="TreeGrafter"/>
</dbReference>
<dbReference type="SMART" id="SM00220">
    <property type="entry name" value="S_TKc"/>
    <property type="match status" value="1"/>
</dbReference>
<evidence type="ECO:0000256" key="11">
    <source>
        <dbReference type="PROSITE-ProRule" id="PRU10141"/>
    </source>
</evidence>
<keyword evidence="6 15" id="KW-0418">Kinase</keyword>
<dbReference type="FunFam" id="1.10.510.10:FF:000706">
    <property type="entry name" value="Cyclin-dependent kinase 1"/>
    <property type="match status" value="1"/>
</dbReference>
<evidence type="ECO:0000313" key="16">
    <source>
        <dbReference type="Proteomes" id="UP000605846"/>
    </source>
</evidence>
<evidence type="ECO:0000256" key="13">
    <source>
        <dbReference type="SAM" id="MobiDB-lite"/>
    </source>
</evidence>
<sequence>MVDKAAHASPHDHSIPAKQSETRNEQEELQLPGYIKLSKIGEGTYGVVFKARQQITNKLVALKKVRLNMALGVPTTALREVALLKEVNHHNVVKLLDMIQKDTTIYLVFDFAEVDLGLYIEKLGREGMTLAHVKSFLYQILNGLYYCHSHRILHRDLKPQNLLIDQHGKLTIADLGLSRIFGVPMRTYTHRVITLWYRAPEILLGSKHYSTAVDMWSVGCILAEMLMLRAVFPGDSQIDQLFRIFRVLGTPNEQMWPGVTRLPDFNPTFPPWKPNAMKEILQKTSEAIVPNEAGLDLLQSMLEYDPYRRISAKSAMLHPFFYDDVMHCV</sequence>
<comment type="similarity">
    <text evidence="1">Belongs to the protein kinase superfamily. CMGC Ser/Thr protein kinase family. CDC2/CDKX subfamily.</text>
</comment>
<accession>A0A8H7BQI0</accession>
<dbReference type="GO" id="GO:0010389">
    <property type="term" value="P:regulation of G2/M transition of mitotic cell cycle"/>
    <property type="evidence" value="ECO:0007669"/>
    <property type="project" value="TreeGrafter"/>
</dbReference>
<dbReference type="GO" id="GO:0004693">
    <property type="term" value="F:cyclin-dependent protein serine/threonine kinase activity"/>
    <property type="evidence" value="ECO:0007669"/>
    <property type="project" value="UniProtKB-EC"/>
</dbReference>
<comment type="catalytic activity">
    <reaction evidence="10">
        <text>L-seryl-[protein] + ATP = O-phospho-L-seryl-[protein] + ADP + H(+)</text>
        <dbReference type="Rhea" id="RHEA:17989"/>
        <dbReference type="Rhea" id="RHEA-COMP:9863"/>
        <dbReference type="Rhea" id="RHEA-COMP:11604"/>
        <dbReference type="ChEBI" id="CHEBI:15378"/>
        <dbReference type="ChEBI" id="CHEBI:29999"/>
        <dbReference type="ChEBI" id="CHEBI:30616"/>
        <dbReference type="ChEBI" id="CHEBI:83421"/>
        <dbReference type="ChEBI" id="CHEBI:456216"/>
        <dbReference type="EC" id="2.7.11.22"/>
    </reaction>
</comment>
<dbReference type="GO" id="GO:0000082">
    <property type="term" value="P:G1/S transition of mitotic cell cycle"/>
    <property type="evidence" value="ECO:0007669"/>
    <property type="project" value="TreeGrafter"/>
</dbReference>
<evidence type="ECO:0000256" key="7">
    <source>
        <dbReference type="ARBA" id="ARBA00022840"/>
    </source>
</evidence>
<dbReference type="GO" id="GO:0005634">
    <property type="term" value="C:nucleus"/>
    <property type="evidence" value="ECO:0007669"/>
    <property type="project" value="TreeGrafter"/>
</dbReference>
<dbReference type="GO" id="GO:0010468">
    <property type="term" value="P:regulation of gene expression"/>
    <property type="evidence" value="ECO:0007669"/>
    <property type="project" value="TreeGrafter"/>
</dbReference>
<dbReference type="InterPro" id="IPR008271">
    <property type="entry name" value="Ser/Thr_kinase_AS"/>
</dbReference>
<dbReference type="EC" id="2.7.11.22" evidence="2"/>
<dbReference type="InterPro" id="IPR050108">
    <property type="entry name" value="CDK"/>
</dbReference>
<gene>
    <name evidence="15" type="primary">CDK2_2</name>
    <name evidence="15" type="ORF">EC973_008485</name>
</gene>
<keyword evidence="16" id="KW-1185">Reference proteome</keyword>
<evidence type="ECO:0000256" key="9">
    <source>
        <dbReference type="ARBA" id="ARBA00047811"/>
    </source>
</evidence>
<dbReference type="InterPro" id="IPR017441">
    <property type="entry name" value="Protein_kinase_ATP_BS"/>
</dbReference>
<feature type="region of interest" description="Disordered" evidence="13">
    <location>
        <begin position="1"/>
        <end position="25"/>
    </location>
</feature>
<dbReference type="PANTHER" id="PTHR24056:SF254">
    <property type="entry name" value="CYCLIN-DEPENDENT KINASE 2"/>
    <property type="match status" value="1"/>
</dbReference>
<evidence type="ECO:0000256" key="4">
    <source>
        <dbReference type="ARBA" id="ARBA00022679"/>
    </source>
</evidence>
<protein>
    <recommendedName>
        <fullName evidence="8">Cyclin-dependent kinase 1</fullName>
        <ecNumber evidence="2">2.7.11.22</ecNumber>
    </recommendedName>
</protein>
<keyword evidence="7 11" id="KW-0067">ATP-binding</keyword>
<dbReference type="GO" id="GO:0000307">
    <property type="term" value="C:cyclin-dependent protein kinase holoenzyme complex"/>
    <property type="evidence" value="ECO:0007669"/>
    <property type="project" value="TreeGrafter"/>
</dbReference>
<dbReference type="GO" id="GO:0030332">
    <property type="term" value="F:cyclin binding"/>
    <property type="evidence" value="ECO:0007669"/>
    <property type="project" value="TreeGrafter"/>
</dbReference>
<dbReference type="Gene3D" id="3.30.200.20">
    <property type="entry name" value="Phosphorylase Kinase, domain 1"/>
    <property type="match status" value="1"/>
</dbReference>
<dbReference type="Pfam" id="PF00069">
    <property type="entry name" value="Pkinase"/>
    <property type="match status" value="1"/>
</dbReference>
<evidence type="ECO:0000256" key="3">
    <source>
        <dbReference type="ARBA" id="ARBA00022527"/>
    </source>
</evidence>